<dbReference type="AlphaFoldDB" id="A0A1R1ETZ6"/>
<dbReference type="PROSITE" id="PS51257">
    <property type="entry name" value="PROKAR_LIPOPROTEIN"/>
    <property type="match status" value="1"/>
</dbReference>
<dbReference type="RefSeq" id="WP_076169709.1">
    <property type="nucleotide sequence ID" value="NZ_MRTP01000002.1"/>
</dbReference>
<dbReference type="STRING" id="297318.BK138_11490"/>
<evidence type="ECO:0000313" key="4">
    <source>
        <dbReference type="Proteomes" id="UP000187172"/>
    </source>
</evidence>
<keyword evidence="2" id="KW-0732">Signal</keyword>
<feature type="signal peptide" evidence="2">
    <location>
        <begin position="1"/>
        <end position="20"/>
    </location>
</feature>
<gene>
    <name evidence="3" type="ORF">BK138_11490</name>
</gene>
<comment type="caution">
    <text evidence="3">The sequence shown here is derived from an EMBL/GenBank/DDBJ whole genome shotgun (WGS) entry which is preliminary data.</text>
</comment>
<feature type="compositionally biased region" description="Basic and acidic residues" evidence="1">
    <location>
        <begin position="31"/>
        <end position="41"/>
    </location>
</feature>
<organism evidence="3 4">
    <name type="scientific">Paenibacillus rhizosphaerae</name>
    <dbReference type="NCBI Taxonomy" id="297318"/>
    <lineage>
        <taxon>Bacteria</taxon>
        <taxon>Bacillati</taxon>
        <taxon>Bacillota</taxon>
        <taxon>Bacilli</taxon>
        <taxon>Bacillales</taxon>
        <taxon>Paenibacillaceae</taxon>
        <taxon>Paenibacillus</taxon>
    </lineage>
</organism>
<keyword evidence="4" id="KW-1185">Reference proteome</keyword>
<feature type="region of interest" description="Disordered" evidence="1">
    <location>
        <begin position="31"/>
        <end position="65"/>
    </location>
</feature>
<proteinExistence type="predicted"/>
<accession>A0A1R1ETZ6</accession>
<sequence length="297" mass="32048">MKRSLGLAALLGLAVLTACESETKAIKGDGEQMNMSHDHHSAHGPAKTNGAEGSTHNHGGGQTGELQEKDVNVSWTYADGQAPEAGVDTKITMAFTHDGKAIESFETTHEQKEHLIIVSKDLSYFHHIHPEYQGGGVFEVNNRFPAGGDYKLIADFVPEGGGAMNKSAWLQVKGAPLPAAPVKPDGERVKTVDGLRVTLDFDRLAAGQELMLTYTIEDAETGAPVTDLQPYLGAVGHVVILSEDAEQYLHVHPMDEKGSGPKAEFMTTFPHAGIYKIWGQFQRDGRVITVPFVVNVP</sequence>
<dbReference type="EMBL" id="MRTP01000002">
    <property type="protein sequence ID" value="OMF55314.1"/>
    <property type="molecule type" value="Genomic_DNA"/>
</dbReference>
<protein>
    <recommendedName>
        <fullName evidence="5">YtkA-like domain-containing protein</fullName>
    </recommendedName>
</protein>
<evidence type="ECO:0000313" key="3">
    <source>
        <dbReference type="EMBL" id="OMF55314.1"/>
    </source>
</evidence>
<evidence type="ECO:0000256" key="2">
    <source>
        <dbReference type="SAM" id="SignalP"/>
    </source>
</evidence>
<name>A0A1R1ETZ6_9BACL</name>
<evidence type="ECO:0000256" key="1">
    <source>
        <dbReference type="SAM" id="MobiDB-lite"/>
    </source>
</evidence>
<dbReference type="Proteomes" id="UP000187172">
    <property type="component" value="Unassembled WGS sequence"/>
</dbReference>
<reference evidence="3 4" key="1">
    <citation type="submission" date="2016-11" db="EMBL/GenBank/DDBJ databases">
        <title>Paenibacillus species isolates.</title>
        <authorList>
            <person name="Beno S.M."/>
        </authorList>
    </citation>
    <scope>NUCLEOTIDE SEQUENCE [LARGE SCALE GENOMIC DNA]</scope>
    <source>
        <strain evidence="3 4">FSL R5-0378</strain>
    </source>
</reference>
<evidence type="ECO:0008006" key="5">
    <source>
        <dbReference type="Google" id="ProtNLM"/>
    </source>
</evidence>
<feature type="chain" id="PRO_5038423788" description="YtkA-like domain-containing protein" evidence="2">
    <location>
        <begin position="21"/>
        <end position="297"/>
    </location>
</feature>